<gene>
    <name evidence="2" type="ORF">Rsub_03085</name>
</gene>
<dbReference type="AlphaFoldDB" id="A0A2V0NT25"/>
<sequence>MHSGDAGGGDAHAQWRRAAAAAACGTLAAAAVALLGRPGAVAAEALVPYVNAAQHYSLAVPEGWERKGKAGADVLFEDPEKRSTSVGVTVSPVRVESIEQFGSLEAVGQRLLDTEAKKESTLDVRLVSESSRRGANGALLYDYEYELSSTRGRKRIVNTVSITGSKLYILNGQFKCAKEACEAGSSGGEDGGAADASSADAGGGEATAAALAALRGVAASFDAGVAAQ</sequence>
<name>A0A2V0NT25_9CHLO</name>
<dbReference type="SUPFAM" id="SSF55724">
    <property type="entry name" value="Mog1p/PsbP-like"/>
    <property type="match status" value="1"/>
</dbReference>
<dbReference type="FunCoup" id="A0A2V0NT25">
    <property type="interactions" value="583"/>
</dbReference>
<organism evidence="2 3">
    <name type="scientific">Raphidocelis subcapitata</name>
    <dbReference type="NCBI Taxonomy" id="307507"/>
    <lineage>
        <taxon>Eukaryota</taxon>
        <taxon>Viridiplantae</taxon>
        <taxon>Chlorophyta</taxon>
        <taxon>core chlorophytes</taxon>
        <taxon>Chlorophyceae</taxon>
        <taxon>CS clade</taxon>
        <taxon>Sphaeropleales</taxon>
        <taxon>Selenastraceae</taxon>
        <taxon>Raphidocelis</taxon>
    </lineage>
</organism>
<feature type="domain" description="PsbP C-terminal" evidence="1">
    <location>
        <begin position="46"/>
        <end position="173"/>
    </location>
</feature>
<dbReference type="PANTHER" id="PTHR31407:SF3">
    <property type="entry name" value="PSBP DOMAIN-CONTAINING PROTEIN 2, CHLOROPLASTIC"/>
    <property type="match status" value="1"/>
</dbReference>
<accession>A0A2V0NT25</accession>
<evidence type="ECO:0000313" key="3">
    <source>
        <dbReference type="Proteomes" id="UP000247498"/>
    </source>
</evidence>
<evidence type="ECO:0000259" key="1">
    <source>
        <dbReference type="Pfam" id="PF01789"/>
    </source>
</evidence>
<dbReference type="GO" id="GO:0019898">
    <property type="term" value="C:extrinsic component of membrane"/>
    <property type="evidence" value="ECO:0007669"/>
    <property type="project" value="InterPro"/>
</dbReference>
<evidence type="ECO:0000313" key="2">
    <source>
        <dbReference type="EMBL" id="GBF90784.1"/>
    </source>
</evidence>
<dbReference type="GO" id="GO:0015979">
    <property type="term" value="P:photosynthesis"/>
    <property type="evidence" value="ECO:0007669"/>
    <property type="project" value="InterPro"/>
</dbReference>
<dbReference type="InterPro" id="IPR016123">
    <property type="entry name" value="Mog1/PsbP_a/b/a-sand"/>
</dbReference>
<dbReference type="PANTHER" id="PTHR31407">
    <property type="match status" value="1"/>
</dbReference>
<dbReference type="Pfam" id="PF01789">
    <property type="entry name" value="PsbP"/>
    <property type="match status" value="1"/>
</dbReference>
<dbReference type="Proteomes" id="UP000247498">
    <property type="component" value="Unassembled WGS sequence"/>
</dbReference>
<dbReference type="InParanoid" id="A0A2V0NT25"/>
<protein>
    <submittedName>
        <fullName evidence="2">PsbP domain-containing protein, chloroplastic-like</fullName>
    </submittedName>
</protein>
<dbReference type="STRING" id="307507.A0A2V0NT25"/>
<dbReference type="OrthoDB" id="2020701at2759"/>
<comment type="caution">
    <text evidence="2">The sequence shown here is derived from an EMBL/GenBank/DDBJ whole genome shotgun (WGS) entry which is preliminary data.</text>
</comment>
<dbReference type="GO" id="GO:0009654">
    <property type="term" value="C:photosystem II oxygen evolving complex"/>
    <property type="evidence" value="ECO:0007669"/>
    <property type="project" value="InterPro"/>
</dbReference>
<dbReference type="GO" id="GO:0005509">
    <property type="term" value="F:calcium ion binding"/>
    <property type="evidence" value="ECO:0007669"/>
    <property type="project" value="InterPro"/>
</dbReference>
<dbReference type="EMBL" id="BDRX01000019">
    <property type="protein sequence ID" value="GBF90784.1"/>
    <property type="molecule type" value="Genomic_DNA"/>
</dbReference>
<proteinExistence type="predicted"/>
<keyword evidence="3" id="KW-1185">Reference proteome</keyword>
<dbReference type="InterPro" id="IPR002683">
    <property type="entry name" value="PsbP_C"/>
</dbReference>
<dbReference type="Gene3D" id="3.40.1000.10">
    <property type="entry name" value="Mog1/PsbP, alpha/beta/alpha sandwich"/>
    <property type="match status" value="1"/>
</dbReference>
<reference evidence="2 3" key="1">
    <citation type="journal article" date="2018" name="Sci. Rep.">
        <title>Raphidocelis subcapitata (=Pseudokirchneriella subcapitata) provides an insight into genome evolution and environmental adaptations in the Sphaeropleales.</title>
        <authorList>
            <person name="Suzuki S."/>
            <person name="Yamaguchi H."/>
            <person name="Nakajima N."/>
            <person name="Kawachi M."/>
        </authorList>
    </citation>
    <scope>NUCLEOTIDE SEQUENCE [LARGE SCALE GENOMIC DNA]</scope>
    <source>
        <strain evidence="2 3">NIES-35</strain>
    </source>
</reference>